<comment type="caution">
    <text evidence="2">The sequence shown here is derived from an EMBL/GenBank/DDBJ whole genome shotgun (WGS) entry which is preliminary data.</text>
</comment>
<reference evidence="2 3" key="1">
    <citation type="journal article" date="2023" name="bioRxiv">
        <title>High-quality genome assemblies of four members of thePodospora anserinaspecies complex.</title>
        <authorList>
            <person name="Ament-Velasquez S.L."/>
            <person name="Vogan A.A."/>
            <person name="Wallerman O."/>
            <person name="Hartmann F."/>
            <person name="Gautier V."/>
            <person name="Silar P."/>
            <person name="Giraud T."/>
            <person name="Johannesson H."/>
        </authorList>
    </citation>
    <scope>NUCLEOTIDE SEQUENCE [LARGE SCALE GENOMIC DNA]</scope>
    <source>
        <strain evidence="2 3">CBS 415.72m</strain>
    </source>
</reference>
<gene>
    <name evidence="2" type="ORF">QC762_512445</name>
</gene>
<evidence type="ECO:0000313" key="2">
    <source>
        <dbReference type="EMBL" id="KAK4653343.1"/>
    </source>
</evidence>
<name>A0ABR0GCA0_9PEZI</name>
<feature type="region of interest" description="Disordered" evidence="1">
    <location>
        <begin position="1"/>
        <end position="26"/>
    </location>
</feature>
<accession>A0ABR0GCA0</accession>
<dbReference type="GeneID" id="87911550"/>
<organism evidence="2 3">
    <name type="scientific">Podospora pseudocomata</name>
    <dbReference type="NCBI Taxonomy" id="2093779"/>
    <lineage>
        <taxon>Eukaryota</taxon>
        <taxon>Fungi</taxon>
        <taxon>Dikarya</taxon>
        <taxon>Ascomycota</taxon>
        <taxon>Pezizomycotina</taxon>
        <taxon>Sordariomycetes</taxon>
        <taxon>Sordariomycetidae</taxon>
        <taxon>Sordariales</taxon>
        <taxon>Podosporaceae</taxon>
        <taxon>Podospora</taxon>
    </lineage>
</organism>
<protein>
    <submittedName>
        <fullName evidence="2">Uncharacterized protein</fullName>
    </submittedName>
</protein>
<dbReference type="RefSeq" id="XP_062742318.1">
    <property type="nucleotide sequence ID" value="XM_062891643.1"/>
</dbReference>
<proteinExistence type="predicted"/>
<sequence>MVLDPNLDFSTPSNNSATPFYDHHTSPSIRPSCKRRTVMAEEDCDHNGAIVDQHRAASTEKSQCSTMPEVCPSSGVDAFSAVPPFQIALAGELRSEFATSATTVIKAFDKLANRTTQKQGTDETLSSMTTLVQQVGTMATAQRTIEGKFQRVDDELKGISERLAKVCLDITNT</sequence>
<evidence type="ECO:0000313" key="3">
    <source>
        <dbReference type="Proteomes" id="UP001323405"/>
    </source>
</evidence>
<dbReference type="EMBL" id="JAFFHA010000007">
    <property type="protein sequence ID" value="KAK4653343.1"/>
    <property type="molecule type" value="Genomic_DNA"/>
</dbReference>
<keyword evidence="3" id="KW-1185">Reference proteome</keyword>
<evidence type="ECO:0000256" key="1">
    <source>
        <dbReference type="SAM" id="MobiDB-lite"/>
    </source>
</evidence>
<feature type="compositionally biased region" description="Polar residues" evidence="1">
    <location>
        <begin position="8"/>
        <end position="18"/>
    </location>
</feature>
<dbReference type="Proteomes" id="UP001323405">
    <property type="component" value="Unassembled WGS sequence"/>
</dbReference>